<dbReference type="AlphaFoldDB" id="A0A2I0VXS4"/>
<evidence type="ECO:0000256" key="1">
    <source>
        <dbReference type="SAM" id="MobiDB-lite"/>
    </source>
</evidence>
<organism evidence="2 3">
    <name type="scientific">Dendrobium catenatum</name>
    <dbReference type="NCBI Taxonomy" id="906689"/>
    <lineage>
        <taxon>Eukaryota</taxon>
        <taxon>Viridiplantae</taxon>
        <taxon>Streptophyta</taxon>
        <taxon>Embryophyta</taxon>
        <taxon>Tracheophyta</taxon>
        <taxon>Spermatophyta</taxon>
        <taxon>Magnoliopsida</taxon>
        <taxon>Liliopsida</taxon>
        <taxon>Asparagales</taxon>
        <taxon>Orchidaceae</taxon>
        <taxon>Epidendroideae</taxon>
        <taxon>Malaxideae</taxon>
        <taxon>Dendrobiinae</taxon>
        <taxon>Dendrobium</taxon>
    </lineage>
</organism>
<name>A0A2I0VXS4_9ASPA</name>
<dbReference type="EMBL" id="KZ503118">
    <property type="protein sequence ID" value="PKU68204.1"/>
    <property type="molecule type" value="Genomic_DNA"/>
</dbReference>
<keyword evidence="3" id="KW-1185">Reference proteome</keyword>
<gene>
    <name evidence="2" type="ORF">MA16_Dca012873</name>
</gene>
<evidence type="ECO:0000313" key="2">
    <source>
        <dbReference type="EMBL" id="PKU68204.1"/>
    </source>
</evidence>
<proteinExistence type="predicted"/>
<accession>A0A2I0VXS4</accession>
<dbReference type="Proteomes" id="UP000233837">
    <property type="component" value="Unassembled WGS sequence"/>
</dbReference>
<reference evidence="2 3" key="1">
    <citation type="journal article" date="2016" name="Sci. Rep.">
        <title>The Dendrobium catenatum Lindl. genome sequence provides insights into polysaccharide synthase, floral development and adaptive evolution.</title>
        <authorList>
            <person name="Zhang G.Q."/>
            <person name="Xu Q."/>
            <person name="Bian C."/>
            <person name="Tsai W.C."/>
            <person name="Yeh C.M."/>
            <person name="Liu K.W."/>
            <person name="Yoshida K."/>
            <person name="Zhang L.S."/>
            <person name="Chang S.B."/>
            <person name="Chen F."/>
            <person name="Shi Y."/>
            <person name="Su Y.Y."/>
            <person name="Zhang Y.Q."/>
            <person name="Chen L.J."/>
            <person name="Yin Y."/>
            <person name="Lin M."/>
            <person name="Huang H."/>
            <person name="Deng H."/>
            <person name="Wang Z.W."/>
            <person name="Zhu S.L."/>
            <person name="Zhao X."/>
            <person name="Deng C."/>
            <person name="Niu S.C."/>
            <person name="Huang J."/>
            <person name="Wang M."/>
            <person name="Liu G.H."/>
            <person name="Yang H.J."/>
            <person name="Xiao X.J."/>
            <person name="Hsiao Y.Y."/>
            <person name="Wu W.L."/>
            <person name="Chen Y.Y."/>
            <person name="Mitsuda N."/>
            <person name="Ohme-Takagi M."/>
            <person name="Luo Y.B."/>
            <person name="Van de Peer Y."/>
            <person name="Liu Z.J."/>
        </authorList>
    </citation>
    <scope>NUCLEOTIDE SEQUENCE [LARGE SCALE GENOMIC DNA]</scope>
    <source>
        <tissue evidence="2">The whole plant</tissue>
    </source>
</reference>
<reference evidence="2 3" key="2">
    <citation type="journal article" date="2017" name="Nature">
        <title>The Apostasia genome and the evolution of orchids.</title>
        <authorList>
            <person name="Zhang G.Q."/>
            <person name="Liu K.W."/>
            <person name="Li Z."/>
            <person name="Lohaus R."/>
            <person name="Hsiao Y.Y."/>
            <person name="Niu S.C."/>
            <person name="Wang J.Y."/>
            <person name="Lin Y.C."/>
            <person name="Xu Q."/>
            <person name="Chen L.J."/>
            <person name="Yoshida K."/>
            <person name="Fujiwara S."/>
            <person name="Wang Z.W."/>
            <person name="Zhang Y.Q."/>
            <person name="Mitsuda N."/>
            <person name="Wang M."/>
            <person name="Liu G.H."/>
            <person name="Pecoraro L."/>
            <person name="Huang H.X."/>
            <person name="Xiao X.J."/>
            <person name="Lin M."/>
            <person name="Wu X.Y."/>
            <person name="Wu W.L."/>
            <person name="Chen Y.Y."/>
            <person name="Chang S.B."/>
            <person name="Sakamoto S."/>
            <person name="Ohme-Takagi M."/>
            <person name="Yagi M."/>
            <person name="Zeng S.J."/>
            <person name="Shen C.Y."/>
            <person name="Yeh C.M."/>
            <person name="Luo Y.B."/>
            <person name="Tsai W.C."/>
            <person name="Van de Peer Y."/>
            <person name="Liu Z.J."/>
        </authorList>
    </citation>
    <scope>NUCLEOTIDE SEQUENCE [LARGE SCALE GENOMIC DNA]</scope>
    <source>
        <tissue evidence="2">The whole plant</tissue>
    </source>
</reference>
<protein>
    <submittedName>
        <fullName evidence="2">Uncharacterized protein</fullName>
    </submittedName>
</protein>
<evidence type="ECO:0000313" key="3">
    <source>
        <dbReference type="Proteomes" id="UP000233837"/>
    </source>
</evidence>
<sequence length="190" mass="21126">MSSSPSSHVDLGPSQEFSSQPAQHPRIMSQYHQWPTYELHWGSSDIGTTSHYYILSPAWMTPSSIPSTEHLTPQGHQEMHKSSPKSIKHNEIGLFNLPTNTHQAQMPYHAGHDADARGVKWVFKSINPTQYNDPIGRGKRYKRQSARMRRADVAGIARAGASVQASATVRAQMQWAVSVTEQAKGDHEAS</sequence>
<feature type="region of interest" description="Disordered" evidence="1">
    <location>
        <begin position="1"/>
        <end position="24"/>
    </location>
</feature>